<dbReference type="EMBL" id="JAUEIF010000013">
    <property type="protein sequence ID" value="MDN0026207.1"/>
    <property type="molecule type" value="Genomic_DNA"/>
</dbReference>
<reference evidence="4" key="2">
    <citation type="submission" date="2023-08" db="EMBL/GenBank/DDBJ databases">
        <title>Identification and characterization of horizontal gene transfer across gut microbiota members of farm animals based on homology search.</title>
        <authorList>
            <person name="Schwarzerova J."/>
            <person name="Nykrynova M."/>
            <person name="Jureckova K."/>
            <person name="Cejkova D."/>
            <person name="Rychlik I."/>
        </authorList>
    </citation>
    <scope>NUCLEOTIDE SEQUENCE</scope>
    <source>
        <strain evidence="4">ET15</strain>
        <strain evidence="3">ET37</strain>
    </source>
</reference>
<evidence type="ECO:0000313" key="5">
    <source>
        <dbReference type="Proteomes" id="UP001167831"/>
    </source>
</evidence>
<dbReference type="Proteomes" id="UP001168478">
    <property type="component" value="Unassembled WGS sequence"/>
</dbReference>
<organism evidence="4 6">
    <name type="scientific">Leyella lascolaii</name>
    <dbReference type="NCBI Taxonomy" id="1776379"/>
    <lineage>
        <taxon>Bacteria</taxon>
        <taxon>Pseudomonadati</taxon>
        <taxon>Bacteroidota</taxon>
        <taxon>Bacteroidia</taxon>
        <taxon>Bacteroidales</taxon>
        <taxon>Prevotellaceae</taxon>
        <taxon>Leyella</taxon>
    </lineage>
</organism>
<sequence length="309" mass="35486">MIGKIRKGSGFKGCVDYVLGKQQAVLLHADGVLAESRQDIIRCFCAQASMNPRLGKPVGHIALSYSVNDAPKLTDEKMIQLAQEYMREMKITDTQYIIVRHQDREHPHVHIVFNRIDNNGKTISDRNDMYRNEQVCKKLKAKHGLYFAKGKELVKRHRLKEPDKSKYEIYTAVRDEIGKSRNWRQLQERLAGKGIEIRFKYKGRTDEVQGISFTKGAYTFKGSEIDRNFSFSKLDKHFGNAGMDTVENSHQQIVSAPILEPEQTPQRNDSPSMGGLFSLFDVSPSAPSDEEIDWSLRKKKKKKKRQLKL</sequence>
<proteinExistence type="predicted"/>
<gene>
    <name evidence="3" type="ORF">QVN81_10835</name>
    <name evidence="4" type="ORF">QVN84_11875</name>
</gene>
<dbReference type="AlphaFoldDB" id="A0AAW7JL93"/>
<feature type="domain" description="MobA/VirD2-like nuclease" evidence="2">
    <location>
        <begin position="17"/>
        <end position="145"/>
    </location>
</feature>
<dbReference type="Proteomes" id="UP001167831">
    <property type="component" value="Unassembled WGS sequence"/>
</dbReference>
<accession>A0AAW7JL93</accession>
<evidence type="ECO:0000259" key="2">
    <source>
        <dbReference type="Pfam" id="PF03432"/>
    </source>
</evidence>
<evidence type="ECO:0000256" key="1">
    <source>
        <dbReference type="SAM" id="MobiDB-lite"/>
    </source>
</evidence>
<name>A0AAW7JL93_9BACT</name>
<comment type="caution">
    <text evidence="4">The sequence shown here is derived from an EMBL/GenBank/DDBJ whole genome shotgun (WGS) entry which is preliminary data.</text>
</comment>
<dbReference type="Pfam" id="PF03432">
    <property type="entry name" value="Relaxase"/>
    <property type="match status" value="1"/>
</dbReference>
<evidence type="ECO:0000313" key="3">
    <source>
        <dbReference type="EMBL" id="MDN0023508.1"/>
    </source>
</evidence>
<evidence type="ECO:0000313" key="4">
    <source>
        <dbReference type="EMBL" id="MDN0026207.1"/>
    </source>
</evidence>
<reference evidence="4" key="1">
    <citation type="submission" date="2023-06" db="EMBL/GenBank/DDBJ databases">
        <authorList>
            <person name="Zeman M."/>
            <person name="Kubasova T."/>
            <person name="Jahodarova E."/>
            <person name="Nykrynova M."/>
            <person name="Rychlik I."/>
        </authorList>
    </citation>
    <scope>NUCLEOTIDE SEQUENCE</scope>
    <source>
        <strain evidence="4">ET15</strain>
        <strain evidence="3">ET37</strain>
    </source>
</reference>
<feature type="region of interest" description="Disordered" evidence="1">
    <location>
        <begin position="262"/>
        <end position="294"/>
    </location>
</feature>
<dbReference type="InterPro" id="IPR005094">
    <property type="entry name" value="Endonuclease_MobA/VirD2"/>
</dbReference>
<keyword evidence="5" id="KW-1185">Reference proteome</keyword>
<dbReference type="RefSeq" id="WP_289825965.1">
    <property type="nucleotide sequence ID" value="NZ_JAUEIE010000013.1"/>
</dbReference>
<evidence type="ECO:0000313" key="6">
    <source>
        <dbReference type="Proteomes" id="UP001168478"/>
    </source>
</evidence>
<protein>
    <submittedName>
        <fullName evidence="4">Relaxase/mobilization nuclease domain-containing protein</fullName>
    </submittedName>
</protein>
<dbReference type="EMBL" id="JAUEIE010000013">
    <property type="protein sequence ID" value="MDN0023508.1"/>
    <property type="molecule type" value="Genomic_DNA"/>
</dbReference>